<name>A0A6C0NYU7_9BACL</name>
<gene>
    <name evidence="1" type="ORF">GZH47_10770</name>
</gene>
<dbReference type="Proteomes" id="UP000479114">
    <property type="component" value="Chromosome"/>
</dbReference>
<sequence>MAKRIKYHIGDIILVPVCDMEGWLPARILRQYKATALIEVYGSDIIMESSGFNKEKMFSQKPILTMWCYDAVIKTGEWTIVGNEPVIQYEDIYFWTKDNSLGYILLKGDENGKGEFTGIAISMEEIKNYNPYGITNEFALPEDLAKIINSK</sequence>
<organism evidence="1 2">
    <name type="scientific">Paenibacillus rhizovicinus</name>
    <dbReference type="NCBI Taxonomy" id="2704463"/>
    <lineage>
        <taxon>Bacteria</taxon>
        <taxon>Bacillati</taxon>
        <taxon>Bacillota</taxon>
        <taxon>Bacilli</taxon>
        <taxon>Bacillales</taxon>
        <taxon>Paenibacillaceae</taxon>
        <taxon>Paenibacillus</taxon>
    </lineage>
</organism>
<dbReference type="EMBL" id="CP048286">
    <property type="protein sequence ID" value="QHW31291.1"/>
    <property type="molecule type" value="Genomic_DNA"/>
</dbReference>
<keyword evidence="2" id="KW-1185">Reference proteome</keyword>
<protein>
    <submittedName>
        <fullName evidence="1">Uncharacterized protein</fullName>
    </submittedName>
</protein>
<dbReference type="RefSeq" id="WP_162640099.1">
    <property type="nucleotide sequence ID" value="NZ_CP048286.1"/>
</dbReference>
<dbReference type="AlphaFoldDB" id="A0A6C0NYU7"/>
<reference evidence="1 2" key="1">
    <citation type="submission" date="2020-02" db="EMBL/GenBank/DDBJ databases">
        <title>Paenibacillus sp. nov., isolated from rhizosphere soil of tomato.</title>
        <authorList>
            <person name="Weon H.-Y."/>
            <person name="Lee S.A."/>
        </authorList>
    </citation>
    <scope>NUCLEOTIDE SEQUENCE [LARGE SCALE GENOMIC DNA]</scope>
    <source>
        <strain evidence="1 2">14171R-81</strain>
    </source>
</reference>
<evidence type="ECO:0000313" key="1">
    <source>
        <dbReference type="EMBL" id="QHW31291.1"/>
    </source>
</evidence>
<dbReference type="KEGG" id="prz:GZH47_10770"/>
<evidence type="ECO:0000313" key="2">
    <source>
        <dbReference type="Proteomes" id="UP000479114"/>
    </source>
</evidence>
<accession>A0A6C0NYU7</accession>
<proteinExistence type="predicted"/>